<keyword evidence="12" id="KW-1185">Reference proteome</keyword>
<proteinExistence type="predicted"/>
<organism evidence="11 12">
    <name type="scientific">Seminavis robusta</name>
    <dbReference type="NCBI Taxonomy" id="568900"/>
    <lineage>
        <taxon>Eukaryota</taxon>
        <taxon>Sar</taxon>
        <taxon>Stramenopiles</taxon>
        <taxon>Ochrophyta</taxon>
        <taxon>Bacillariophyta</taxon>
        <taxon>Bacillariophyceae</taxon>
        <taxon>Bacillariophycidae</taxon>
        <taxon>Naviculales</taxon>
        <taxon>Naviculaceae</taxon>
        <taxon>Seminavis</taxon>
    </lineage>
</organism>
<evidence type="ECO:0000313" key="11">
    <source>
        <dbReference type="EMBL" id="CAB9527811.1"/>
    </source>
</evidence>
<dbReference type="Proteomes" id="UP001153069">
    <property type="component" value="Unassembled WGS sequence"/>
</dbReference>
<evidence type="ECO:0000256" key="8">
    <source>
        <dbReference type="SAM" id="Phobius"/>
    </source>
</evidence>
<feature type="transmembrane region" description="Helical" evidence="8">
    <location>
        <begin position="572"/>
        <end position="590"/>
    </location>
</feature>
<keyword evidence="5" id="KW-0067">ATP-binding</keyword>
<dbReference type="InterPro" id="IPR050352">
    <property type="entry name" value="ABCG_transporters"/>
</dbReference>
<evidence type="ECO:0000256" key="2">
    <source>
        <dbReference type="ARBA" id="ARBA00022448"/>
    </source>
</evidence>
<dbReference type="SMART" id="SM00382">
    <property type="entry name" value="AAA"/>
    <property type="match status" value="1"/>
</dbReference>
<evidence type="ECO:0000256" key="4">
    <source>
        <dbReference type="ARBA" id="ARBA00022741"/>
    </source>
</evidence>
<evidence type="ECO:0000256" key="6">
    <source>
        <dbReference type="ARBA" id="ARBA00022989"/>
    </source>
</evidence>
<evidence type="ECO:0000313" key="12">
    <source>
        <dbReference type="Proteomes" id="UP001153069"/>
    </source>
</evidence>
<comment type="caution">
    <text evidence="11">The sequence shown here is derived from an EMBL/GenBank/DDBJ whole genome shotgun (WGS) entry which is preliminary data.</text>
</comment>
<feature type="transmembrane region" description="Helical" evidence="8">
    <location>
        <begin position="627"/>
        <end position="644"/>
    </location>
</feature>
<dbReference type="PROSITE" id="PS50893">
    <property type="entry name" value="ABC_TRANSPORTER_2"/>
    <property type="match status" value="1"/>
</dbReference>
<dbReference type="SUPFAM" id="SSF52540">
    <property type="entry name" value="P-loop containing nucleoside triphosphate hydrolases"/>
    <property type="match status" value="1"/>
</dbReference>
<dbReference type="PANTHER" id="PTHR48041:SF41">
    <property type="entry name" value="ABC TRANSPORTER G FAMILY"/>
    <property type="match status" value="1"/>
</dbReference>
<keyword evidence="7 8" id="KW-0472">Membrane</keyword>
<keyword evidence="9" id="KW-0732">Signal</keyword>
<feature type="chain" id="PRO_5040387419" evidence="9">
    <location>
        <begin position="24"/>
        <end position="746"/>
    </location>
</feature>
<dbReference type="Gene3D" id="3.40.50.300">
    <property type="entry name" value="P-loop containing nucleotide triphosphate hydrolases"/>
    <property type="match status" value="1"/>
</dbReference>
<reference evidence="11" key="1">
    <citation type="submission" date="2020-06" db="EMBL/GenBank/DDBJ databases">
        <authorList>
            <consortium name="Plant Systems Biology data submission"/>
        </authorList>
    </citation>
    <scope>NUCLEOTIDE SEQUENCE</scope>
    <source>
        <strain evidence="11">D6</strain>
    </source>
</reference>
<dbReference type="EMBL" id="CAICTM010002076">
    <property type="protein sequence ID" value="CAB9527811.1"/>
    <property type="molecule type" value="Genomic_DNA"/>
</dbReference>
<comment type="subcellular location">
    <subcellularLocation>
        <location evidence="1">Membrane</location>
        <topology evidence="1">Multi-pass membrane protein</topology>
    </subcellularLocation>
</comment>
<dbReference type="PROSITE" id="PS00211">
    <property type="entry name" value="ABC_TRANSPORTER_1"/>
    <property type="match status" value="1"/>
</dbReference>
<gene>
    <name evidence="11" type="ORF">SEMRO_2078_G313670.1</name>
</gene>
<dbReference type="InterPro" id="IPR013525">
    <property type="entry name" value="ABC2_TM"/>
</dbReference>
<dbReference type="PANTHER" id="PTHR48041">
    <property type="entry name" value="ABC TRANSPORTER G FAMILY MEMBER 28"/>
    <property type="match status" value="1"/>
</dbReference>
<dbReference type="InterPro" id="IPR017871">
    <property type="entry name" value="ABC_transporter-like_CS"/>
</dbReference>
<keyword evidence="3 8" id="KW-0812">Transmembrane</keyword>
<dbReference type="GO" id="GO:0005524">
    <property type="term" value="F:ATP binding"/>
    <property type="evidence" value="ECO:0007669"/>
    <property type="project" value="UniProtKB-KW"/>
</dbReference>
<evidence type="ECO:0000256" key="5">
    <source>
        <dbReference type="ARBA" id="ARBA00022840"/>
    </source>
</evidence>
<dbReference type="Pfam" id="PF00005">
    <property type="entry name" value="ABC_tran"/>
    <property type="match status" value="1"/>
</dbReference>
<feature type="transmembrane region" description="Helical" evidence="8">
    <location>
        <begin position="712"/>
        <end position="732"/>
    </location>
</feature>
<feature type="domain" description="ABC transporter" evidence="10">
    <location>
        <begin position="144"/>
        <end position="395"/>
    </location>
</feature>
<evidence type="ECO:0000256" key="3">
    <source>
        <dbReference type="ARBA" id="ARBA00022692"/>
    </source>
</evidence>
<accession>A0A9N8EV49</accession>
<name>A0A9N8EV49_9STRA</name>
<dbReference type="InterPro" id="IPR003593">
    <property type="entry name" value="AAA+_ATPase"/>
</dbReference>
<evidence type="ECO:0000256" key="9">
    <source>
        <dbReference type="SAM" id="SignalP"/>
    </source>
</evidence>
<dbReference type="GO" id="GO:0140359">
    <property type="term" value="F:ABC-type transporter activity"/>
    <property type="evidence" value="ECO:0007669"/>
    <property type="project" value="InterPro"/>
</dbReference>
<dbReference type="Pfam" id="PF01061">
    <property type="entry name" value="ABC2_membrane"/>
    <property type="match status" value="1"/>
</dbReference>
<dbReference type="GO" id="GO:0016020">
    <property type="term" value="C:membrane"/>
    <property type="evidence" value="ECO:0007669"/>
    <property type="project" value="UniProtKB-SubCell"/>
</dbReference>
<dbReference type="InterPro" id="IPR027417">
    <property type="entry name" value="P-loop_NTPase"/>
</dbReference>
<feature type="signal peptide" evidence="9">
    <location>
        <begin position="1"/>
        <end position="23"/>
    </location>
</feature>
<dbReference type="OrthoDB" id="66620at2759"/>
<dbReference type="GO" id="GO:0016887">
    <property type="term" value="F:ATP hydrolysis activity"/>
    <property type="evidence" value="ECO:0007669"/>
    <property type="project" value="InterPro"/>
</dbReference>
<dbReference type="InterPro" id="IPR003439">
    <property type="entry name" value="ABC_transporter-like_ATP-bd"/>
</dbReference>
<keyword evidence="2" id="KW-0813">Transport</keyword>
<keyword evidence="6 8" id="KW-1133">Transmembrane helix</keyword>
<dbReference type="AlphaFoldDB" id="A0A9N8EV49"/>
<sequence length="746" mass="81456">MVAMTRRYLLTAALCWFVPTTTAWPRWKNLHLVPMAPDRNTTLEEVSDPMEQCFVELEFRAPEFNDHKTNHRTFEENEAVNLKVALGFIATALIAIGVSASTVKPKRLQKNVQFDSTKGTDVIDDGFDSARRTMESADLAFDGVKLTLTQKAKKNKDGSEQPATRLLLDGSLRGRARPGRMLAVMGPSGAGKSVFLHALAGRIKADKKLSLRGDRFLNLTLQPPSSILPAAFVEQEVNFFPRMTVRETVDFRVALHFGDLLGKASRDALVQDLLCQLGLLVAADTIVGDAKVRGISSGERKRLSIAVEMISSPGLVCCDEPTSSLDSAAAAVVIEKLRQLADQGKTVICVIHQPSSAIFGQFDDLLLISEGKQMYFGRTNKAKAYMEAQGYTANEDSGTAEHILECISPLPRQGESAEDAKQRLKNLGEAAVYQAEDLDLGIDHTDFMSTSNCSTKDCGTIGPRTSLWTQFCLLLHRASAETVRGKDVIFIKTVQQVVVASIYGGIYTLGDNQASILDRFGLLSLTAIGGTNMAIATTLRAFPKEKTIASAEIAIKQYRALPYFVAKAISEFPLVFFYNGVMGAILYFATGMNPGRFWTFIGLLTLHSLASEASGMAVGAVSPSSDVALAIFPAILILFVIFDGRNISTENTPWVLRWVSKISLIRWGFESFCLNEFQGLHFEASDASNGPVARTGEEALAMIGLKDSSIEGVVRAEVIITIVCWCLAYLGLTLTKQRFVVMEPKT</sequence>
<evidence type="ECO:0000256" key="7">
    <source>
        <dbReference type="ARBA" id="ARBA00023136"/>
    </source>
</evidence>
<evidence type="ECO:0000259" key="10">
    <source>
        <dbReference type="PROSITE" id="PS50893"/>
    </source>
</evidence>
<keyword evidence="4" id="KW-0547">Nucleotide-binding</keyword>
<protein>
    <submittedName>
        <fullName evidence="11">White-brown complex homolog protein 30</fullName>
    </submittedName>
</protein>
<evidence type="ECO:0000256" key="1">
    <source>
        <dbReference type="ARBA" id="ARBA00004141"/>
    </source>
</evidence>